<gene>
    <name evidence="4" type="ORF">J2S57_000591</name>
</gene>
<dbReference type="InterPro" id="IPR025559">
    <property type="entry name" value="Eis_dom"/>
</dbReference>
<dbReference type="PANTHER" id="PTHR37817">
    <property type="entry name" value="N-ACETYLTRANSFERASE EIS"/>
    <property type="match status" value="1"/>
</dbReference>
<proteinExistence type="predicted"/>
<sequence>MDHEIRVLTDAQEIGRSLEGFLTPVEHEGFRTPVESDGFRTPVDDPSRPGGPAPTTGAYRQALRPQAARAYGTAYDPATPQSTQTPERLGGPATSFTSWMVVPGGRKVPQAAVTDVGVLPTPTRRGLVSALVRHQLEQCLARGEILAALRADEATIYERWGFGIASQVASVEISVDRARFRAGVPQGGDVRPVDLRQRADQDLLARIYTGANWVGAVDRPGYWWRAQAHMRHLSTEQHYAVVHGIPGHEDGFAIYRPQDAATWFRSTDRGIVVNDFVTTTSRAHFGLLRHLLAIENVQRVVLDPMPVDHSIEKLLTDERALTTRGGRDETWLRLVDVQAALTARSYRAPGAVTLEVRDEVLRENNGRYIVSAAGPARTEQPPDITLDVSQLACAYLGGTAFWQLAQAGRIAVHRDAGLAAADHLFGLRRAPFSGTAF</sequence>
<dbReference type="Pfam" id="PF13527">
    <property type="entry name" value="Acetyltransf_9"/>
    <property type="match status" value="1"/>
</dbReference>
<evidence type="ECO:0000256" key="1">
    <source>
        <dbReference type="SAM" id="MobiDB-lite"/>
    </source>
</evidence>
<dbReference type="InterPro" id="IPR036527">
    <property type="entry name" value="SCP2_sterol-bd_dom_sf"/>
</dbReference>
<name>A0ABT9NWP5_9ACTN</name>
<accession>A0ABT9NWP5</accession>
<feature type="domain" description="Enhanced intracellular survival protein" evidence="2">
    <location>
        <begin position="337"/>
        <end position="432"/>
    </location>
</feature>
<feature type="region of interest" description="Disordered" evidence="1">
    <location>
        <begin position="31"/>
        <end position="58"/>
    </location>
</feature>
<evidence type="ECO:0000259" key="2">
    <source>
        <dbReference type="Pfam" id="PF13530"/>
    </source>
</evidence>
<dbReference type="EMBL" id="JAUSQZ010000001">
    <property type="protein sequence ID" value="MDP9824842.1"/>
    <property type="molecule type" value="Genomic_DNA"/>
</dbReference>
<evidence type="ECO:0000313" key="5">
    <source>
        <dbReference type="Proteomes" id="UP001235712"/>
    </source>
</evidence>
<dbReference type="PANTHER" id="PTHR37817:SF1">
    <property type="entry name" value="N-ACETYLTRANSFERASE EIS"/>
    <property type="match status" value="1"/>
</dbReference>
<dbReference type="InterPro" id="IPR051554">
    <property type="entry name" value="Acetyltransferase_Eis"/>
</dbReference>
<dbReference type="SUPFAM" id="SSF55729">
    <property type="entry name" value="Acyl-CoA N-acyltransferases (Nat)"/>
    <property type="match status" value="1"/>
</dbReference>
<dbReference type="RefSeq" id="WP_307238006.1">
    <property type="nucleotide sequence ID" value="NZ_JAUSQZ010000001.1"/>
</dbReference>
<keyword evidence="5" id="KW-1185">Reference proteome</keyword>
<dbReference type="Proteomes" id="UP001235712">
    <property type="component" value="Unassembled WGS sequence"/>
</dbReference>
<reference evidence="4 5" key="1">
    <citation type="submission" date="2023-07" db="EMBL/GenBank/DDBJ databases">
        <title>Sequencing the genomes of 1000 actinobacteria strains.</title>
        <authorList>
            <person name="Klenk H.-P."/>
        </authorList>
    </citation>
    <scope>NUCLEOTIDE SEQUENCE [LARGE SCALE GENOMIC DNA]</scope>
    <source>
        <strain evidence="4 5">DSM 44388</strain>
    </source>
</reference>
<evidence type="ECO:0000313" key="4">
    <source>
        <dbReference type="EMBL" id="MDP9824842.1"/>
    </source>
</evidence>
<feature type="domain" description="Eis-like acetyltransferase" evidence="3">
    <location>
        <begin position="215"/>
        <end position="323"/>
    </location>
</feature>
<dbReference type="Pfam" id="PF17668">
    <property type="entry name" value="Acetyltransf_17"/>
    <property type="match status" value="1"/>
</dbReference>
<comment type="caution">
    <text evidence="4">The sequence shown here is derived from an EMBL/GenBank/DDBJ whole genome shotgun (WGS) entry which is preliminary data.</text>
</comment>
<dbReference type="Pfam" id="PF13530">
    <property type="entry name" value="SCP2_2"/>
    <property type="match status" value="1"/>
</dbReference>
<protein>
    <submittedName>
        <fullName evidence="4">Acetyltransferase</fullName>
    </submittedName>
</protein>
<evidence type="ECO:0000259" key="3">
    <source>
        <dbReference type="Pfam" id="PF17668"/>
    </source>
</evidence>
<dbReference type="SUPFAM" id="SSF55718">
    <property type="entry name" value="SCP-like"/>
    <property type="match status" value="1"/>
</dbReference>
<dbReference type="InterPro" id="IPR041380">
    <property type="entry name" value="Acetyltransf_17"/>
</dbReference>
<organism evidence="4 5">
    <name type="scientific">Kineosporia succinea</name>
    <dbReference type="NCBI Taxonomy" id="84632"/>
    <lineage>
        <taxon>Bacteria</taxon>
        <taxon>Bacillati</taxon>
        <taxon>Actinomycetota</taxon>
        <taxon>Actinomycetes</taxon>
        <taxon>Kineosporiales</taxon>
        <taxon>Kineosporiaceae</taxon>
        <taxon>Kineosporia</taxon>
    </lineage>
</organism>
<dbReference type="Gene3D" id="3.30.1050.10">
    <property type="entry name" value="SCP2 sterol-binding domain"/>
    <property type="match status" value="1"/>
</dbReference>
<dbReference type="Gene3D" id="3.40.630.30">
    <property type="match status" value="2"/>
</dbReference>
<dbReference type="InterPro" id="IPR016181">
    <property type="entry name" value="Acyl_CoA_acyltransferase"/>
</dbReference>